<dbReference type="Gene3D" id="3.30.420.40">
    <property type="match status" value="2"/>
</dbReference>
<dbReference type="InterPro" id="IPR043129">
    <property type="entry name" value="ATPase_NBD"/>
</dbReference>
<dbReference type="SUPFAM" id="SSF53067">
    <property type="entry name" value="Actin-like ATPase domain"/>
    <property type="match status" value="2"/>
</dbReference>
<dbReference type="PANTHER" id="PTHR43190">
    <property type="entry name" value="N-ACETYL-D-GLUCOSAMINE KINASE"/>
    <property type="match status" value="1"/>
</dbReference>
<gene>
    <name evidence="2" type="ORF">DI632_06425</name>
</gene>
<dbReference type="PANTHER" id="PTHR43190:SF3">
    <property type="entry name" value="N-ACETYL-D-GLUCOSAMINE KINASE"/>
    <property type="match status" value="1"/>
</dbReference>
<proteinExistence type="predicted"/>
<comment type="caution">
    <text evidence="2">The sequence shown here is derived from an EMBL/GenBank/DDBJ whole genome shotgun (WGS) entry which is preliminary data.</text>
</comment>
<dbReference type="InterPro" id="IPR002731">
    <property type="entry name" value="ATPase_BadF"/>
</dbReference>
<feature type="domain" description="ATPase BadF/BadG/BcrA/BcrD type" evidence="1">
    <location>
        <begin position="5"/>
        <end position="254"/>
    </location>
</feature>
<evidence type="ECO:0000259" key="1">
    <source>
        <dbReference type="Pfam" id="PF01869"/>
    </source>
</evidence>
<protein>
    <submittedName>
        <fullName evidence="2">ATPase</fullName>
    </submittedName>
</protein>
<dbReference type="InterPro" id="IPR052519">
    <property type="entry name" value="Euk-type_GlcNAc_Kinase"/>
</dbReference>
<reference evidence="2 3" key="1">
    <citation type="submission" date="2017-08" db="EMBL/GenBank/DDBJ databases">
        <title>Infants hospitalized years apart are colonized by the same room-sourced microbial strains.</title>
        <authorList>
            <person name="Brooks B."/>
            <person name="Olm M.R."/>
            <person name="Firek B.A."/>
            <person name="Baker R."/>
            <person name="Thomas B.C."/>
            <person name="Morowitz M.J."/>
            <person name="Banfield J.F."/>
        </authorList>
    </citation>
    <scope>NUCLEOTIDE SEQUENCE [LARGE SCALE GENOMIC DNA]</scope>
    <source>
        <strain evidence="2">S2_018_000_R3_110</strain>
    </source>
</reference>
<dbReference type="CDD" id="cd24082">
    <property type="entry name" value="ASKHA_NBD_GspK-like"/>
    <property type="match status" value="1"/>
</dbReference>
<name>A0A2W5BBY7_9SPHN</name>
<dbReference type="Pfam" id="PF01869">
    <property type="entry name" value="BcrAD_BadFG"/>
    <property type="match status" value="1"/>
</dbReference>
<dbReference type="EMBL" id="QFNF01000011">
    <property type="protein sequence ID" value="PZO78588.1"/>
    <property type="molecule type" value="Genomic_DNA"/>
</dbReference>
<accession>A0A2W5BBY7</accession>
<evidence type="ECO:0000313" key="3">
    <source>
        <dbReference type="Proteomes" id="UP000248614"/>
    </source>
</evidence>
<sequence length="289" mass="28967">MSYFLGIDAGGSHCRARLVDAAGTVLGSGEGGPANAAIGIDALRAVLADTMAQAVAQAGLAAEQRPGVRIGMGIAGIRRPGISDALSATDFGMGPVAFASDAEIAHLGAHGGGDGAILILGTGSVALLRIDGQAVMIGGYGFLVSDEGSGAALGLGAMRHALRALDGRAQGSGFSDAVSARFGHDTAQAVAWMARATPRDYGALAPLVMDHAEAGDPIARSIVEDAAGHVERFVDTIAARGVARCTLVGGLAPRMVPWLRMRTVARLAPPLGDALDGALRLAGFDGAGR</sequence>
<dbReference type="AlphaFoldDB" id="A0A2W5BBY7"/>
<evidence type="ECO:0000313" key="2">
    <source>
        <dbReference type="EMBL" id="PZO78588.1"/>
    </source>
</evidence>
<organism evidence="2 3">
    <name type="scientific">Sphingomonas hengshuiensis</name>
    <dbReference type="NCBI Taxonomy" id="1609977"/>
    <lineage>
        <taxon>Bacteria</taxon>
        <taxon>Pseudomonadati</taxon>
        <taxon>Pseudomonadota</taxon>
        <taxon>Alphaproteobacteria</taxon>
        <taxon>Sphingomonadales</taxon>
        <taxon>Sphingomonadaceae</taxon>
        <taxon>Sphingomonas</taxon>
    </lineage>
</organism>
<dbReference type="Proteomes" id="UP000248614">
    <property type="component" value="Unassembled WGS sequence"/>
</dbReference>